<keyword evidence="1" id="KW-0378">Hydrolase</keyword>
<sequence>MKDDRENALTVSRLFSDHAVIQRRKEIQVWGSAPDGTEVTVTFAGRTRSAIAESGRWSVRLDPMEAGGPYELRITDGEREIVARDVLVGEVWVAGGQSNMGYSFSEIGGVHAEGECEELNGSHDSIRLFKAAEHASDCPETDFAGGDWKRLSAGLLPGLAAIPVYFAIELQRRLNVPIGIVQLSRAGTKAACWVPRRLAAQPEFAYLLEEEAVEREKLSHENPHRPFALYHGTVIPAQPFAIRGFIWYQGESDALEGKADRYSLLFPALIDAWRDGWDEPDAPFLFVQLPGYDKGTEQWAIVREAQRLAAKQVPHTGMAVTIDLEERGELHPKRKRPVVERLALLAGAIVYGDRATGRGPELLRAYAASTGTCVTFDIADSALAIKAGEPLDGFELCGEDGRFVSARAEVVGPDTVRVLHDELAEPVRIRYGWAAAPIVRLTNREGNPASPFRTDINREMGEQL</sequence>
<dbReference type="Pfam" id="PF03629">
    <property type="entry name" value="SASA"/>
    <property type="match status" value="1"/>
</dbReference>
<dbReference type="EMBL" id="JACXJA010000014">
    <property type="protein sequence ID" value="MBD2862678.1"/>
    <property type="molecule type" value="Genomic_DNA"/>
</dbReference>
<proteinExistence type="predicted"/>
<comment type="caution">
    <text evidence="3">The sequence shown here is derived from an EMBL/GenBank/DDBJ whole genome shotgun (WGS) entry which is preliminary data.</text>
</comment>
<protein>
    <recommendedName>
        <fullName evidence="2">Sialate O-acetylesterase domain-containing protein</fullName>
    </recommendedName>
</protein>
<accession>A0A927C796</accession>
<evidence type="ECO:0000313" key="3">
    <source>
        <dbReference type="EMBL" id="MBD2862678.1"/>
    </source>
</evidence>
<evidence type="ECO:0000259" key="2">
    <source>
        <dbReference type="Pfam" id="PF03629"/>
    </source>
</evidence>
<evidence type="ECO:0000256" key="1">
    <source>
        <dbReference type="ARBA" id="ARBA00022801"/>
    </source>
</evidence>
<dbReference type="InterPro" id="IPR036514">
    <property type="entry name" value="SGNH_hydro_sf"/>
</dbReference>
<keyword evidence="4" id="KW-1185">Reference proteome</keyword>
<dbReference type="GO" id="GO:0005975">
    <property type="term" value="P:carbohydrate metabolic process"/>
    <property type="evidence" value="ECO:0007669"/>
    <property type="project" value="TreeGrafter"/>
</dbReference>
<dbReference type="PANTHER" id="PTHR22901">
    <property type="entry name" value="SIALATE O-ACETYLESTERASE"/>
    <property type="match status" value="1"/>
</dbReference>
<dbReference type="Proteomes" id="UP000639396">
    <property type="component" value="Unassembled WGS sequence"/>
</dbReference>
<dbReference type="InterPro" id="IPR005181">
    <property type="entry name" value="SASA"/>
</dbReference>
<dbReference type="PANTHER" id="PTHR22901:SF0">
    <property type="entry name" value="SIALATE O-ACETYLESTERASE"/>
    <property type="match status" value="1"/>
</dbReference>
<dbReference type="Gene3D" id="3.40.50.1110">
    <property type="entry name" value="SGNH hydrolase"/>
    <property type="match status" value="1"/>
</dbReference>
<dbReference type="GO" id="GO:0001681">
    <property type="term" value="F:sialate O-acetylesterase activity"/>
    <property type="evidence" value="ECO:0007669"/>
    <property type="project" value="InterPro"/>
</dbReference>
<dbReference type="SUPFAM" id="SSF52266">
    <property type="entry name" value="SGNH hydrolase"/>
    <property type="match status" value="1"/>
</dbReference>
<dbReference type="AlphaFoldDB" id="A0A927C796"/>
<evidence type="ECO:0000313" key="4">
    <source>
        <dbReference type="Proteomes" id="UP000639396"/>
    </source>
</evidence>
<dbReference type="RefSeq" id="WP_190927782.1">
    <property type="nucleotide sequence ID" value="NZ_JACXJA010000014.1"/>
</dbReference>
<name>A0A927C796_9BACL</name>
<feature type="domain" description="Sialate O-acetylesterase" evidence="2">
    <location>
        <begin position="90"/>
        <end position="331"/>
    </location>
</feature>
<dbReference type="InterPro" id="IPR039329">
    <property type="entry name" value="SIAE"/>
</dbReference>
<gene>
    <name evidence="3" type="ORF">IDH45_11860</name>
</gene>
<reference evidence="3" key="1">
    <citation type="submission" date="2020-09" db="EMBL/GenBank/DDBJ databases">
        <title>A novel bacterium of genus Paenibacillus, isolated from South China Sea.</title>
        <authorList>
            <person name="Huang H."/>
            <person name="Mo K."/>
            <person name="Hu Y."/>
        </authorList>
    </citation>
    <scope>NUCLEOTIDE SEQUENCE</scope>
    <source>
        <strain evidence="3">IB182363</strain>
    </source>
</reference>
<organism evidence="3 4">
    <name type="scientific">Paenibacillus oceani</name>
    <dbReference type="NCBI Taxonomy" id="2772510"/>
    <lineage>
        <taxon>Bacteria</taxon>
        <taxon>Bacillati</taxon>
        <taxon>Bacillota</taxon>
        <taxon>Bacilli</taxon>
        <taxon>Bacillales</taxon>
        <taxon>Paenibacillaceae</taxon>
        <taxon>Paenibacillus</taxon>
    </lineage>
</organism>